<dbReference type="Pfam" id="PF00175">
    <property type="entry name" value="NAD_binding_1"/>
    <property type="match status" value="1"/>
</dbReference>
<evidence type="ECO:0000256" key="3">
    <source>
        <dbReference type="ARBA" id="ARBA00001974"/>
    </source>
</evidence>
<dbReference type="PRINTS" id="PR00371">
    <property type="entry name" value="FPNCR"/>
</dbReference>
<dbReference type="OrthoDB" id="1688044at2759"/>
<keyword evidence="14" id="KW-0408">Iron</keyword>
<dbReference type="PROSITE" id="PS51384">
    <property type="entry name" value="FAD_FR"/>
    <property type="match status" value="1"/>
</dbReference>
<dbReference type="InterPro" id="IPR017927">
    <property type="entry name" value="FAD-bd_FR_type"/>
</dbReference>
<dbReference type="FunFam" id="1.20.990.10:FF:000002">
    <property type="entry name" value="Nitric oxide synthase"/>
    <property type="match status" value="1"/>
</dbReference>
<evidence type="ECO:0000256" key="2">
    <source>
        <dbReference type="ARBA" id="ARBA00001970"/>
    </source>
</evidence>
<dbReference type="Gene3D" id="3.40.50.80">
    <property type="entry name" value="Nucleotide-binding domain of ferredoxin-NADP reductase (FNR) module"/>
    <property type="match status" value="1"/>
</dbReference>
<evidence type="ECO:0000313" key="16">
    <source>
        <dbReference type="EMBL" id="KAF2882680.1"/>
    </source>
</evidence>
<feature type="domain" description="FAD-binding FR-type" evidence="15">
    <location>
        <begin position="74"/>
        <end position="317"/>
    </location>
</feature>
<dbReference type="SUPFAM" id="SSF52343">
    <property type="entry name" value="Ferredoxin reductase-like, C-terminal NADP-linked domain"/>
    <property type="match status" value="1"/>
</dbReference>
<dbReference type="Proteomes" id="UP000801492">
    <property type="component" value="Unassembled WGS sequence"/>
</dbReference>
<dbReference type="InterPro" id="IPR023173">
    <property type="entry name" value="NADPH_Cyt_P450_Rdtase_alpha"/>
</dbReference>
<dbReference type="InterPro" id="IPR029039">
    <property type="entry name" value="Flavoprotein-like_sf"/>
</dbReference>
<dbReference type="AlphaFoldDB" id="A0A8K0C803"/>
<dbReference type="SUPFAM" id="SSF63380">
    <property type="entry name" value="Riboflavin synthase domain-like"/>
    <property type="match status" value="1"/>
</dbReference>
<comment type="caution">
    <text evidence="16">The sequence shown here is derived from an EMBL/GenBank/DDBJ whole genome shotgun (WGS) entry which is preliminary data.</text>
</comment>
<dbReference type="PANTHER" id="PTHR43410:SF1">
    <property type="entry name" value="NITRIC OXIDE SYNTHASE"/>
    <property type="match status" value="1"/>
</dbReference>
<keyword evidence="12" id="KW-0112">Calmodulin-binding</keyword>
<accession>A0A8K0C803</accession>
<dbReference type="InterPro" id="IPR003097">
    <property type="entry name" value="CysJ-like_FAD-binding"/>
</dbReference>
<keyword evidence="17" id="KW-1185">Reference proteome</keyword>
<comment type="similarity">
    <text evidence="4">Belongs to the NOS family.</text>
</comment>
<evidence type="ECO:0000256" key="11">
    <source>
        <dbReference type="ARBA" id="ARBA00022857"/>
    </source>
</evidence>
<keyword evidence="13" id="KW-0560">Oxidoreductase</keyword>
<sequence>MASGDEMCGQEQAFRKWAPQVFRVACETFCLDDDDTFLEATMTLQADTLSTATVRFVEAKPENVTLSLSKCHNKKVSACHLTRRTNLHGEKSTRATLLLEIDSNLMYKPGDHVGVYPANRPDLVDKILKRLKGVDDPDVTIELQVLKESHTSNGVVKSWTPHERLPVCTVRELFSRFLDITTPPSPNLLQHFASIATEEDDQRRLTLLATESAAYEDWRHWRFPNLLEVLEEFPSVSPYAPLLVAQLSILQPRFYSISSSPALCPNQIHLTVAVVVYKTEDGEGPVHYGVCSNYLQDVPVGEDICIFVRSAPSFYLPNDSLTPVILVGPGTGIAPFRAFWQQRLSQVMAKKRVGKLWLFFGCRTRELDLYKEEKADMLQKKVLDKVFLALSREPNLPKTYVQNLALAEAAEIYRIVVIEKGHFYVCGDCTMAEHVYQTLKTIILRYGGMNETQAEAFMLSLRDENRYHEDIFGITLRTAEIHNKSRESARIRMASEP</sequence>
<dbReference type="Gene3D" id="1.20.990.10">
    <property type="entry name" value="NADPH-cytochrome p450 Reductase, Chain A, domain 3"/>
    <property type="match status" value="1"/>
</dbReference>
<keyword evidence="7" id="KW-0285">Flavoprotein</keyword>
<dbReference type="Gene3D" id="3.40.50.360">
    <property type="match status" value="1"/>
</dbReference>
<evidence type="ECO:0000259" key="15">
    <source>
        <dbReference type="PROSITE" id="PS51384"/>
    </source>
</evidence>
<evidence type="ECO:0000256" key="5">
    <source>
        <dbReference type="ARBA" id="ARBA00012989"/>
    </source>
</evidence>
<dbReference type="FunFam" id="3.40.50.80:FF:000003">
    <property type="entry name" value="Nitric oxide synthase"/>
    <property type="match status" value="1"/>
</dbReference>
<dbReference type="GO" id="GO:0046872">
    <property type="term" value="F:metal ion binding"/>
    <property type="evidence" value="ECO:0007669"/>
    <property type="project" value="UniProtKB-KW"/>
</dbReference>
<keyword evidence="6" id="KW-0349">Heme</keyword>
<dbReference type="InterPro" id="IPR017938">
    <property type="entry name" value="Riboflavin_synthase-like_b-brl"/>
</dbReference>
<evidence type="ECO:0000256" key="6">
    <source>
        <dbReference type="ARBA" id="ARBA00022617"/>
    </source>
</evidence>
<name>A0A8K0C803_IGNLU</name>
<evidence type="ECO:0000256" key="9">
    <source>
        <dbReference type="ARBA" id="ARBA00022723"/>
    </source>
</evidence>
<dbReference type="InterPro" id="IPR050607">
    <property type="entry name" value="NOS"/>
</dbReference>
<organism evidence="16 17">
    <name type="scientific">Ignelater luminosus</name>
    <name type="common">Cucubano</name>
    <name type="synonym">Pyrophorus luminosus</name>
    <dbReference type="NCBI Taxonomy" id="2038154"/>
    <lineage>
        <taxon>Eukaryota</taxon>
        <taxon>Metazoa</taxon>
        <taxon>Ecdysozoa</taxon>
        <taxon>Arthropoda</taxon>
        <taxon>Hexapoda</taxon>
        <taxon>Insecta</taxon>
        <taxon>Pterygota</taxon>
        <taxon>Neoptera</taxon>
        <taxon>Endopterygota</taxon>
        <taxon>Coleoptera</taxon>
        <taxon>Polyphaga</taxon>
        <taxon>Elateriformia</taxon>
        <taxon>Elateroidea</taxon>
        <taxon>Elateridae</taxon>
        <taxon>Agrypninae</taxon>
        <taxon>Pyrophorini</taxon>
        <taxon>Ignelater</taxon>
    </lineage>
</organism>
<evidence type="ECO:0000256" key="8">
    <source>
        <dbReference type="ARBA" id="ARBA00022643"/>
    </source>
</evidence>
<reference evidence="16" key="1">
    <citation type="submission" date="2019-08" db="EMBL/GenBank/DDBJ databases">
        <title>The genome of the North American firefly Photinus pyralis.</title>
        <authorList>
            <consortium name="Photinus pyralis genome working group"/>
            <person name="Fallon T.R."/>
            <person name="Sander Lower S.E."/>
            <person name="Weng J.-K."/>
        </authorList>
    </citation>
    <scope>NUCLEOTIDE SEQUENCE</scope>
    <source>
        <strain evidence="16">TRF0915ILg1</strain>
        <tissue evidence="16">Whole body</tissue>
    </source>
</reference>
<dbReference type="GO" id="GO:0005516">
    <property type="term" value="F:calmodulin binding"/>
    <property type="evidence" value="ECO:0007669"/>
    <property type="project" value="UniProtKB-KW"/>
</dbReference>
<dbReference type="InterPro" id="IPR001709">
    <property type="entry name" value="Flavoprot_Pyr_Nucl_cyt_Rdtase"/>
</dbReference>
<keyword evidence="8" id="KW-0288">FMN</keyword>
<evidence type="ECO:0000256" key="4">
    <source>
        <dbReference type="ARBA" id="ARBA00006267"/>
    </source>
</evidence>
<dbReference type="PANTHER" id="PTHR43410">
    <property type="entry name" value="NITRIC OXIDE SYNTHASE OXYGENASE"/>
    <property type="match status" value="1"/>
</dbReference>
<evidence type="ECO:0000313" key="17">
    <source>
        <dbReference type="Proteomes" id="UP000801492"/>
    </source>
</evidence>
<dbReference type="EMBL" id="VTPC01090593">
    <property type="protein sequence ID" value="KAF2882680.1"/>
    <property type="molecule type" value="Genomic_DNA"/>
</dbReference>
<dbReference type="Gene3D" id="2.40.30.10">
    <property type="entry name" value="Translation factors"/>
    <property type="match status" value="1"/>
</dbReference>
<keyword evidence="9" id="KW-0479">Metal-binding</keyword>
<keyword evidence="11" id="KW-0521">NADP</keyword>
<comment type="cofactor">
    <cofactor evidence="3">
        <name>FAD</name>
        <dbReference type="ChEBI" id="CHEBI:57692"/>
    </cofactor>
</comment>
<proteinExistence type="inferred from homology"/>
<protein>
    <recommendedName>
        <fullName evidence="5">nitric-oxide synthase (NADPH)</fullName>
        <ecNumber evidence="5">1.14.13.39</ecNumber>
    </recommendedName>
</protein>
<evidence type="ECO:0000256" key="12">
    <source>
        <dbReference type="ARBA" id="ARBA00022860"/>
    </source>
</evidence>
<evidence type="ECO:0000256" key="13">
    <source>
        <dbReference type="ARBA" id="ARBA00023002"/>
    </source>
</evidence>
<evidence type="ECO:0000256" key="14">
    <source>
        <dbReference type="ARBA" id="ARBA00023004"/>
    </source>
</evidence>
<gene>
    <name evidence="16" type="ORF">ILUMI_23494</name>
</gene>
<evidence type="ECO:0000256" key="1">
    <source>
        <dbReference type="ARBA" id="ARBA00001917"/>
    </source>
</evidence>
<dbReference type="GO" id="GO:0004517">
    <property type="term" value="F:nitric-oxide synthase activity"/>
    <property type="evidence" value="ECO:0007669"/>
    <property type="project" value="UniProtKB-EC"/>
</dbReference>
<dbReference type="Pfam" id="PF00667">
    <property type="entry name" value="FAD_binding_1"/>
    <property type="match status" value="1"/>
</dbReference>
<dbReference type="InterPro" id="IPR039261">
    <property type="entry name" value="FNR_nucleotide-bd"/>
</dbReference>
<dbReference type="EC" id="1.14.13.39" evidence="5"/>
<evidence type="ECO:0000256" key="10">
    <source>
        <dbReference type="ARBA" id="ARBA00022827"/>
    </source>
</evidence>
<evidence type="ECO:0000256" key="7">
    <source>
        <dbReference type="ARBA" id="ARBA00022630"/>
    </source>
</evidence>
<comment type="cofactor">
    <cofactor evidence="1">
        <name>FMN</name>
        <dbReference type="ChEBI" id="CHEBI:58210"/>
    </cofactor>
</comment>
<dbReference type="InterPro" id="IPR001433">
    <property type="entry name" value="OxRdtase_FAD/NAD-bd"/>
</dbReference>
<comment type="cofactor">
    <cofactor evidence="2">
        <name>heme b</name>
        <dbReference type="ChEBI" id="CHEBI:60344"/>
    </cofactor>
</comment>
<keyword evidence="10" id="KW-0274">FAD</keyword>